<evidence type="ECO:0000256" key="1">
    <source>
        <dbReference type="SAM" id="SignalP"/>
    </source>
</evidence>
<organism evidence="2 3">
    <name type="scientific">Zalerion maritima</name>
    <dbReference type="NCBI Taxonomy" id="339359"/>
    <lineage>
        <taxon>Eukaryota</taxon>
        <taxon>Fungi</taxon>
        <taxon>Dikarya</taxon>
        <taxon>Ascomycota</taxon>
        <taxon>Pezizomycotina</taxon>
        <taxon>Sordariomycetes</taxon>
        <taxon>Lulworthiomycetidae</taxon>
        <taxon>Lulworthiales</taxon>
        <taxon>Lulworthiaceae</taxon>
        <taxon>Zalerion</taxon>
    </lineage>
</organism>
<accession>A0AAD5WPI9</accession>
<feature type="chain" id="PRO_5041962220" evidence="1">
    <location>
        <begin position="21"/>
        <end position="222"/>
    </location>
</feature>
<gene>
    <name evidence="2" type="ORF">MKZ38_004479</name>
</gene>
<protein>
    <submittedName>
        <fullName evidence="2">Uncharacterized protein</fullName>
    </submittedName>
</protein>
<reference evidence="2" key="1">
    <citation type="submission" date="2022-07" db="EMBL/GenBank/DDBJ databases">
        <title>Draft genome sequence of Zalerion maritima ATCC 34329, a (micro)plastics degrading marine fungus.</title>
        <authorList>
            <person name="Paco A."/>
            <person name="Goncalves M.F.M."/>
            <person name="Rocha-Santos T.A.P."/>
            <person name="Alves A."/>
        </authorList>
    </citation>
    <scope>NUCLEOTIDE SEQUENCE</scope>
    <source>
        <strain evidence="2">ATCC 34329</strain>
    </source>
</reference>
<dbReference type="Proteomes" id="UP001201980">
    <property type="component" value="Unassembled WGS sequence"/>
</dbReference>
<comment type="caution">
    <text evidence="2">The sequence shown here is derived from an EMBL/GenBank/DDBJ whole genome shotgun (WGS) entry which is preliminary data.</text>
</comment>
<evidence type="ECO:0000313" key="3">
    <source>
        <dbReference type="Proteomes" id="UP001201980"/>
    </source>
</evidence>
<sequence>MSAPIQTLLLVGLATVGVTAVPTPKLPSESRGGYLSACSTDNSPKCKCPAGTTLQQSTTQAVILADVADVADIMGSYQDTAWFGESPAYVTGPDNTVGSSRTMIGGTPEGEAEFTEALYEYECDESGFKMAYTLENAPISYTDPDTGESGSYAGYWDILLVHGSDDATYVKWGIYACFTTDEVDGIEAFHEGAITNVEAMLAENGLSDGFSKEPMTIELFLF</sequence>
<keyword evidence="3" id="KW-1185">Reference proteome</keyword>
<dbReference type="EMBL" id="JAKWBI020000260">
    <property type="protein sequence ID" value="KAJ2897702.1"/>
    <property type="molecule type" value="Genomic_DNA"/>
</dbReference>
<proteinExistence type="predicted"/>
<name>A0AAD5WPI9_9PEZI</name>
<evidence type="ECO:0000313" key="2">
    <source>
        <dbReference type="EMBL" id="KAJ2897702.1"/>
    </source>
</evidence>
<dbReference type="AlphaFoldDB" id="A0AAD5WPI9"/>
<keyword evidence="1" id="KW-0732">Signal</keyword>
<feature type="signal peptide" evidence="1">
    <location>
        <begin position="1"/>
        <end position="20"/>
    </location>
</feature>